<evidence type="ECO:0000259" key="1">
    <source>
        <dbReference type="Pfam" id="PF14594"/>
    </source>
</evidence>
<accession>A0A8S5N502</accession>
<proteinExistence type="predicted"/>
<feature type="domain" description="Gp28/Gp37-like" evidence="1">
    <location>
        <begin position="3"/>
        <end position="353"/>
    </location>
</feature>
<sequence length="368" mass="40657">MDIAILTQDYELQGFLSNPVAVIYTEGYCSLGTFQLNLPLDSTNTTLVQEERIVLFDMDKGIAGIIGVVQKTISSKGVPELTVKGNLLEEFLFRRICWGLYTKSGFPSDIAYDMVEKHVTAPTIAARAISDIVALDADKAVQLGVKTALQDTGGVVGDNLIALCSPDSLGFRLRLELQNKRMVFKVYKGTDRTINQTKVAPCLFSYIFENMLESGYNLNTQDSRNVALIAGEGEGIERTYTTVGEASGKSRKEIFVDARDLQSTDDNGMEMTAEEYLEVLKQRGSEKLAECRRVESFDGTINTQGNIRYGVDYFLGDKVTVFDSQLGIQLDAIITEAEHSYSSKGESLNLTFGFGPLTLTQKLKVRMM</sequence>
<protein>
    <recommendedName>
        <fullName evidence="1">Gp28/Gp37-like domain-containing protein</fullName>
    </recommendedName>
</protein>
<organism evidence="2">
    <name type="scientific">Podoviridae sp. ctiJY10</name>
    <dbReference type="NCBI Taxonomy" id="2826572"/>
    <lineage>
        <taxon>Viruses</taxon>
        <taxon>Duplodnaviria</taxon>
        <taxon>Heunggongvirae</taxon>
        <taxon>Uroviricota</taxon>
        <taxon>Caudoviricetes</taxon>
    </lineage>
</organism>
<reference evidence="2" key="1">
    <citation type="journal article" date="2021" name="Proc. Natl. Acad. Sci. U.S.A.">
        <title>A Catalog of Tens of Thousands of Viruses from Human Metagenomes Reveals Hidden Associations with Chronic Diseases.</title>
        <authorList>
            <person name="Tisza M.J."/>
            <person name="Buck C.B."/>
        </authorList>
    </citation>
    <scope>NUCLEOTIDE SEQUENCE</scope>
    <source>
        <strain evidence="2">CtiJY10</strain>
    </source>
</reference>
<dbReference type="EMBL" id="BK015060">
    <property type="protein sequence ID" value="DAD89338.1"/>
    <property type="molecule type" value="Genomic_DNA"/>
</dbReference>
<dbReference type="Pfam" id="PF14594">
    <property type="entry name" value="Sipho_Gp37"/>
    <property type="match status" value="1"/>
</dbReference>
<evidence type="ECO:0000313" key="2">
    <source>
        <dbReference type="EMBL" id="DAD89338.1"/>
    </source>
</evidence>
<dbReference type="InterPro" id="IPR029432">
    <property type="entry name" value="Gp28/Gp37-like_dom"/>
</dbReference>
<name>A0A8S5N502_9CAUD</name>